<evidence type="ECO:0000313" key="3">
    <source>
        <dbReference type="Proteomes" id="UP001497383"/>
    </source>
</evidence>
<dbReference type="EMBL" id="OZ022407">
    <property type="protein sequence ID" value="CAK9438775.1"/>
    <property type="molecule type" value="Genomic_DNA"/>
</dbReference>
<reference evidence="2 3" key="1">
    <citation type="submission" date="2024-03" db="EMBL/GenBank/DDBJ databases">
        <authorList>
            <person name="Brejova B."/>
        </authorList>
    </citation>
    <scope>NUCLEOTIDE SEQUENCE [LARGE SCALE GENOMIC DNA]</scope>
    <source>
        <strain evidence="2 3">CBS 14171</strain>
    </source>
</reference>
<accession>A0ABP0ZRE6</accession>
<feature type="region of interest" description="Disordered" evidence="1">
    <location>
        <begin position="605"/>
        <end position="638"/>
    </location>
</feature>
<organism evidence="2 3">
    <name type="scientific">Lodderomyces beijingensis</name>
    <dbReference type="NCBI Taxonomy" id="1775926"/>
    <lineage>
        <taxon>Eukaryota</taxon>
        <taxon>Fungi</taxon>
        <taxon>Dikarya</taxon>
        <taxon>Ascomycota</taxon>
        <taxon>Saccharomycotina</taxon>
        <taxon>Pichiomycetes</taxon>
        <taxon>Debaryomycetaceae</taxon>
        <taxon>Candida/Lodderomyces clade</taxon>
        <taxon>Lodderomyces</taxon>
    </lineage>
</organism>
<dbReference type="RefSeq" id="XP_066829937.1">
    <property type="nucleotide sequence ID" value="XM_066973059.1"/>
</dbReference>
<feature type="compositionally biased region" description="Low complexity" evidence="1">
    <location>
        <begin position="624"/>
        <end position="635"/>
    </location>
</feature>
<dbReference type="InterPro" id="IPR029044">
    <property type="entry name" value="Nucleotide-diphossugar_trans"/>
</dbReference>
<proteinExistence type="predicted"/>
<dbReference type="GeneID" id="92208195"/>
<feature type="compositionally biased region" description="Basic and acidic residues" evidence="1">
    <location>
        <begin position="403"/>
        <end position="414"/>
    </location>
</feature>
<feature type="region of interest" description="Disordered" evidence="1">
    <location>
        <begin position="436"/>
        <end position="457"/>
    </location>
</feature>
<feature type="compositionally biased region" description="Acidic residues" evidence="1">
    <location>
        <begin position="605"/>
        <end position="623"/>
    </location>
</feature>
<evidence type="ECO:0000256" key="1">
    <source>
        <dbReference type="SAM" id="MobiDB-lite"/>
    </source>
</evidence>
<dbReference type="SUPFAM" id="SSF53448">
    <property type="entry name" value="Nucleotide-diphospho-sugar transferases"/>
    <property type="match status" value="1"/>
</dbReference>
<feature type="region of interest" description="Disordered" evidence="1">
    <location>
        <begin position="398"/>
        <end position="423"/>
    </location>
</feature>
<dbReference type="Proteomes" id="UP001497383">
    <property type="component" value="Chromosome 3"/>
</dbReference>
<feature type="region of interest" description="Disordered" evidence="1">
    <location>
        <begin position="487"/>
        <end position="516"/>
    </location>
</feature>
<protein>
    <recommendedName>
        <fullName evidence="4">Glycosyltransferase family 8 protein</fullName>
    </recommendedName>
</protein>
<sequence length="660" mass="75143">MVDAIFTLLYNPSYLAGALVLAVQLRKILELSGVEAEIGVLIDQSQFTTSQLQLVSRYYGKLIDVSPIRSTLILKLTQDLQRPDLDKTFTKIELWSLVQYDKILYMDADTLPLLPEPWQEKDKDVVPTVAHLLNLEFKSNKILAAPDSGFPDVFNSGVFVLQPNIEVYHDLKSLVRRSIEDSSISFDGADQGLLNQYFNRQPDWVSELLGEESKDVDDFSGSNNWIKLPFLYNVTPSVAYEYLPAFKHFRGVNPGPEWEELQPEQPGPDQYRQPELDTLSRYRATALTYIKGQSQIKVVHFIGPYKPWTCMPTGEGMHGDWWRAWVQEFGERSVSDVVANKEEVNEQGEPVFIEEHQQIREEPQAPAIVVEPSPSDPFALSDPSRYQVFKNNIKPSVDAMWDPAREPPPKHDEPSDTSFSEDFGRTSFALSTIEERAEEQEQGFHGRGGPEQFQPPPEEEQFIYQPEAQQIVDVIENVEDAEYGETEAYAGDAENQPFEAPPPAPAPAPASAPASAPAPVFVMPRELPELYGHRFVEPERVFDESSDYFPNHILQDLEKIDIERNDNPMVPDAQEDPQAVSHYAADVESFNQEEEVLEKEAVIDENEFQEAIDTDNEDVDEEQQQQQTEASTEQFEIVDQAPKLFPWEFRGNQKPERKFN</sequence>
<dbReference type="Gene3D" id="3.90.550.10">
    <property type="entry name" value="Spore Coat Polysaccharide Biosynthesis Protein SpsA, Chain A"/>
    <property type="match status" value="1"/>
</dbReference>
<evidence type="ECO:0000313" key="2">
    <source>
        <dbReference type="EMBL" id="CAK9438775.1"/>
    </source>
</evidence>
<gene>
    <name evidence="2" type="ORF">LODBEIA_P29990</name>
</gene>
<evidence type="ECO:0008006" key="4">
    <source>
        <dbReference type="Google" id="ProtNLM"/>
    </source>
</evidence>
<keyword evidence="3" id="KW-1185">Reference proteome</keyword>
<dbReference type="InterPro" id="IPR002495">
    <property type="entry name" value="Glyco_trans_8"/>
</dbReference>
<dbReference type="InterPro" id="IPR050587">
    <property type="entry name" value="GNT1/Glycosyltrans_8"/>
</dbReference>
<name>A0ABP0ZRE6_9ASCO</name>
<feature type="compositionally biased region" description="Pro residues" evidence="1">
    <location>
        <begin position="499"/>
        <end position="510"/>
    </location>
</feature>
<dbReference type="Pfam" id="PF01501">
    <property type="entry name" value="Glyco_transf_8"/>
    <property type="match status" value="1"/>
</dbReference>
<dbReference type="PANTHER" id="PTHR11183">
    <property type="entry name" value="GLYCOGENIN SUBFAMILY MEMBER"/>
    <property type="match status" value="1"/>
</dbReference>